<keyword evidence="3" id="KW-0808">Transferase</keyword>
<feature type="compositionally biased region" description="Polar residues" evidence="1">
    <location>
        <begin position="333"/>
        <end position="344"/>
    </location>
</feature>
<dbReference type="GO" id="GO:0005700">
    <property type="term" value="C:polytene chromosome"/>
    <property type="evidence" value="ECO:0007669"/>
    <property type="project" value="TreeGrafter"/>
</dbReference>
<comment type="caution">
    <text evidence="3">The sequence shown here is derived from an EMBL/GenBank/DDBJ whole genome shotgun (WGS) entry which is preliminary data.</text>
</comment>
<gene>
    <name evidence="3" type="ORF">HOLleu_43394</name>
</gene>
<organism evidence="3 4">
    <name type="scientific">Holothuria leucospilota</name>
    <name type="common">Black long sea cucumber</name>
    <name type="synonym">Mertensiothuria leucospilota</name>
    <dbReference type="NCBI Taxonomy" id="206669"/>
    <lineage>
        <taxon>Eukaryota</taxon>
        <taxon>Metazoa</taxon>
        <taxon>Echinodermata</taxon>
        <taxon>Eleutherozoa</taxon>
        <taxon>Echinozoa</taxon>
        <taxon>Holothuroidea</taxon>
        <taxon>Aspidochirotacea</taxon>
        <taxon>Aspidochirotida</taxon>
        <taxon>Holothuriidae</taxon>
        <taxon>Holothuria</taxon>
    </lineage>
</organism>
<dbReference type="GO" id="GO:0032259">
    <property type="term" value="P:methylation"/>
    <property type="evidence" value="ECO:0007669"/>
    <property type="project" value="UniProtKB-KW"/>
</dbReference>
<keyword evidence="4" id="KW-1185">Reference proteome</keyword>
<dbReference type="EMBL" id="JAIZAY010000293">
    <property type="protein sequence ID" value="KAJ8018550.1"/>
    <property type="molecule type" value="Genomic_DNA"/>
</dbReference>
<name>A0A9Q0YAR4_HOLLE</name>
<dbReference type="InterPro" id="IPR046341">
    <property type="entry name" value="SET_dom_sf"/>
</dbReference>
<dbReference type="GO" id="GO:0005634">
    <property type="term" value="C:nucleus"/>
    <property type="evidence" value="ECO:0007669"/>
    <property type="project" value="TreeGrafter"/>
</dbReference>
<evidence type="ECO:0000313" key="3">
    <source>
        <dbReference type="EMBL" id="KAJ8018550.1"/>
    </source>
</evidence>
<dbReference type="OrthoDB" id="16287at2759"/>
<feature type="compositionally biased region" description="Basic and acidic residues" evidence="1">
    <location>
        <begin position="197"/>
        <end position="207"/>
    </location>
</feature>
<dbReference type="Pfam" id="PF00856">
    <property type="entry name" value="SET"/>
    <property type="match status" value="1"/>
</dbReference>
<dbReference type="InterPro" id="IPR001214">
    <property type="entry name" value="SET_dom"/>
</dbReference>
<dbReference type="PANTHER" id="PTHR46167:SF1">
    <property type="entry name" value="N-LYSINE METHYLTRANSFERASE KMT5A"/>
    <property type="match status" value="1"/>
</dbReference>
<feature type="compositionally biased region" description="Low complexity" evidence="1">
    <location>
        <begin position="223"/>
        <end position="233"/>
    </location>
</feature>
<dbReference type="InterPro" id="IPR051760">
    <property type="entry name" value="KMT5A"/>
</dbReference>
<proteinExistence type="predicted"/>
<dbReference type="Proteomes" id="UP001152320">
    <property type="component" value="Unassembled WGS sequence"/>
</dbReference>
<evidence type="ECO:0000259" key="2">
    <source>
        <dbReference type="Pfam" id="PF00856"/>
    </source>
</evidence>
<accession>A0A9Q0YAR4</accession>
<dbReference type="AlphaFoldDB" id="A0A9Q0YAR4"/>
<dbReference type="GO" id="GO:0042799">
    <property type="term" value="F:histone H4K20 methyltransferase activity"/>
    <property type="evidence" value="ECO:0007669"/>
    <property type="project" value="TreeGrafter"/>
</dbReference>
<feature type="region of interest" description="Disordered" evidence="1">
    <location>
        <begin position="197"/>
        <end position="241"/>
    </location>
</feature>
<feature type="compositionally biased region" description="Basic and acidic residues" evidence="1">
    <location>
        <begin position="345"/>
        <end position="356"/>
    </location>
</feature>
<evidence type="ECO:0000256" key="1">
    <source>
        <dbReference type="SAM" id="MobiDB-lite"/>
    </source>
</evidence>
<evidence type="ECO:0000313" key="4">
    <source>
        <dbReference type="Proteomes" id="UP001152320"/>
    </source>
</evidence>
<feature type="region of interest" description="Disordered" evidence="1">
    <location>
        <begin position="277"/>
        <end position="356"/>
    </location>
</feature>
<sequence>MSRRRRGKPADVAISMVKQKLDRDGLYVEEIPPKGRGVFAKVSVTKGEFLLQYAGKLIPGDEGDKLEEEGSSGFRFFITFKGKDYCIDATEEPEEGLSLGRLVNHGGKKEVNVKLSVIDVDSKPDLFNEQQEKSDVSYSAPPSMTIHEHDAKGSHLVEKDTSAEEFCMLLSHVIDLSNSHISSSGPKANTLWKQNEKEIENEQKGEEPEPDLFVPDTSDGDSDASGSDSQSMDTKGSHLTEKDTPAEEFCLLLSDILDCSNSNISCSGPKANTLWKQNEKEIENEQEGEEPEPHLFVPDTSDGDSDASGNDSQSMTADDKLIRESECTDEGVVSTTDPKQINPKSKTEKNHSVIIW</sequence>
<dbReference type="GO" id="GO:0043516">
    <property type="term" value="P:regulation of DNA damage response, signal transduction by p53 class mediator"/>
    <property type="evidence" value="ECO:0007669"/>
    <property type="project" value="TreeGrafter"/>
</dbReference>
<keyword evidence="3" id="KW-0489">Methyltransferase</keyword>
<dbReference type="GO" id="GO:0006357">
    <property type="term" value="P:regulation of transcription by RNA polymerase II"/>
    <property type="evidence" value="ECO:0007669"/>
    <property type="project" value="TreeGrafter"/>
</dbReference>
<dbReference type="Gene3D" id="2.170.270.10">
    <property type="entry name" value="SET domain"/>
    <property type="match status" value="1"/>
</dbReference>
<feature type="domain" description="SET" evidence="2">
    <location>
        <begin position="35"/>
        <end position="118"/>
    </location>
</feature>
<dbReference type="PANTHER" id="PTHR46167">
    <property type="entry name" value="N-LYSINE METHYLTRANSFERASE KMT5A"/>
    <property type="match status" value="1"/>
</dbReference>
<feature type="compositionally biased region" description="Basic and acidic residues" evidence="1">
    <location>
        <begin position="317"/>
        <end position="326"/>
    </location>
</feature>
<protein>
    <submittedName>
        <fullName evidence="3">N-lysine methyltransferase KMT5A-A</fullName>
    </submittedName>
</protein>
<dbReference type="SUPFAM" id="SSF82199">
    <property type="entry name" value="SET domain"/>
    <property type="match status" value="1"/>
</dbReference>
<reference evidence="3" key="1">
    <citation type="submission" date="2021-10" db="EMBL/GenBank/DDBJ databases">
        <title>Tropical sea cucumber genome reveals ecological adaptation and Cuvierian tubules defense mechanism.</title>
        <authorList>
            <person name="Chen T."/>
        </authorList>
    </citation>
    <scope>NUCLEOTIDE SEQUENCE</scope>
    <source>
        <strain evidence="3">Nanhai2018</strain>
        <tissue evidence="3">Muscle</tissue>
    </source>
</reference>